<evidence type="ECO:0000313" key="6">
    <source>
        <dbReference type="Proteomes" id="UP000266091"/>
    </source>
</evidence>
<comment type="cofactor">
    <cofactor evidence="3">
        <name>Mn(2+)</name>
        <dbReference type="ChEBI" id="CHEBI:29035"/>
    </cofactor>
    <text evidence="3">The Mn(2+) ion enhances activity.</text>
</comment>
<keyword evidence="3" id="KW-0464">Manganese</keyword>
<dbReference type="GO" id="GO:0046872">
    <property type="term" value="F:metal ion binding"/>
    <property type="evidence" value="ECO:0007669"/>
    <property type="project" value="UniProtKB-KW"/>
</dbReference>
<accession>A0A401LMF2</accession>
<keyword evidence="3" id="KW-0479">Metal-binding</keyword>
<sequence>MDLKALAEKFNPYQIEMRRYFHAHPEPSTKEVETAKKIREELTRAGIEWRPCGKNLTTGTLATIHGGKPGKTFLLRGDIDGLSVKEKTGLPFASQNDGFMHACGHDCHISMLLTAVMIANSIRDEIPGTIKFIFQPAEEVALGALDMMADGVLDGVDGMFGMHVWSELPAGQVSLEAGGRMAATDQFEITITGKSGHAALPHKCVDATPCMAATIMDLQTVVSRQVNPVSPLVLTVGKVTSGTRWNVISGSAKIEGTVRSLDSESRDMAEESVKRIAANTAASYRCTAEVKYDRLCDNVYNDPEITAFGREAAKTILGPDALPNTPPTMGGEDFGFYCSKVKAAFALFGVGNAACNACYPQHSDHYTVDESTLVKGALLSVQTALNFLNANK</sequence>
<evidence type="ECO:0000256" key="1">
    <source>
        <dbReference type="ARBA" id="ARBA00006153"/>
    </source>
</evidence>
<dbReference type="NCBIfam" id="TIGR01891">
    <property type="entry name" value="amidohydrolases"/>
    <property type="match status" value="1"/>
</dbReference>
<proteinExistence type="inferred from homology"/>
<feature type="binding site" evidence="3">
    <location>
        <position position="105"/>
    </location>
    <ligand>
        <name>Mn(2+)</name>
        <dbReference type="ChEBI" id="CHEBI:29035"/>
        <label>2</label>
    </ligand>
</feature>
<feature type="binding site" evidence="3">
    <location>
        <position position="362"/>
    </location>
    <ligand>
        <name>Mn(2+)</name>
        <dbReference type="ChEBI" id="CHEBI:29035"/>
        <label>2</label>
    </ligand>
</feature>
<feature type="binding site" evidence="3">
    <location>
        <position position="103"/>
    </location>
    <ligand>
        <name>Mn(2+)</name>
        <dbReference type="ChEBI" id="CHEBI:29035"/>
        <label>2</label>
    </ligand>
</feature>
<dbReference type="AlphaFoldDB" id="A0A388SCZ7"/>
<feature type="domain" description="Peptidase M20 dimerisation" evidence="4">
    <location>
        <begin position="186"/>
        <end position="284"/>
    </location>
</feature>
<feature type="binding site" evidence="3">
    <location>
        <position position="163"/>
    </location>
    <ligand>
        <name>Mn(2+)</name>
        <dbReference type="ChEBI" id="CHEBI:29035"/>
        <label>2</label>
    </ligand>
</feature>
<organism evidence="5 6">
    <name type="scientific">Mesosutterella multiformis</name>
    <dbReference type="NCBI Taxonomy" id="2259133"/>
    <lineage>
        <taxon>Bacteria</taxon>
        <taxon>Pseudomonadati</taxon>
        <taxon>Pseudomonadota</taxon>
        <taxon>Betaproteobacteria</taxon>
        <taxon>Burkholderiales</taxon>
        <taxon>Sutterellaceae</taxon>
        <taxon>Mesosutterella</taxon>
    </lineage>
</organism>
<gene>
    <name evidence="5" type="ORF">MESMUL_15510</name>
</gene>
<dbReference type="Gene3D" id="3.40.630.10">
    <property type="entry name" value="Zn peptidases"/>
    <property type="match status" value="1"/>
</dbReference>
<evidence type="ECO:0000256" key="2">
    <source>
        <dbReference type="ARBA" id="ARBA00022801"/>
    </source>
</evidence>
<dbReference type="Gene3D" id="3.30.70.360">
    <property type="match status" value="1"/>
</dbReference>
<dbReference type="Pfam" id="PF07687">
    <property type="entry name" value="M20_dimer"/>
    <property type="match status" value="1"/>
</dbReference>
<evidence type="ECO:0000313" key="5">
    <source>
        <dbReference type="EMBL" id="GBO94197.1"/>
    </source>
</evidence>
<dbReference type="SUPFAM" id="SSF55031">
    <property type="entry name" value="Bacterial exopeptidase dimerisation domain"/>
    <property type="match status" value="1"/>
</dbReference>
<keyword evidence="2" id="KW-0378">Hydrolase</keyword>
<comment type="similarity">
    <text evidence="1">Belongs to the peptidase M20 family.</text>
</comment>
<dbReference type="InterPro" id="IPR036264">
    <property type="entry name" value="Bact_exopeptidase_dim_dom"/>
</dbReference>
<evidence type="ECO:0000259" key="4">
    <source>
        <dbReference type="Pfam" id="PF07687"/>
    </source>
</evidence>
<protein>
    <submittedName>
        <fullName evidence="5">Peptidase</fullName>
    </submittedName>
</protein>
<accession>A0A388SCZ7</accession>
<dbReference type="InterPro" id="IPR011650">
    <property type="entry name" value="Peptidase_M20_dimer"/>
</dbReference>
<reference evidence="5 6" key="1">
    <citation type="journal article" date="2018" name="Int. J. Syst. Evol. Microbiol.">
        <title>Mesosutterella multiformis gen. nov., sp. nov., a member of the family Sutterellaceae and Sutterella megalosphaeroides sp. nov., isolated from human faeces.</title>
        <authorList>
            <person name="Sakamoto M."/>
            <person name="Ikeyama N."/>
            <person name="Kunihiro T."/>
            <person name="Iino T."/>
            <person name="Yuki M."/>
            <person name="Ohkuma M."/>
        </authorList>
    </citation>
    <scope>NUCLEOTIDE SEQUENCE [LARGE SCALE GENOMIC DNA]</scope>
    <source>
        <strain evidence="5 6">4NBBH2</strain>
    </source>
</reference>
<dbReference type="OrthoDB" id="8875216at2"/>
<comment type="caution">
    <text evidence="5">The sequence shown here is derived from an EMBL/GenBank/DDBJ whole genome shotgun (WGS) entry which is preliminary data.</text>
</comment>
<dbReference type="PANTHER" id="PTHR11014:SF63">
    <property type="entry name" value="METALLOPEPTIDASE, PUTATIVE (AFU_ORTHOLOGUE AFUA_6G09600)-RELATED"/>
    <property type="match status" value="1"/>
</dbReference>
<dbReference type="EMBL" id="BGZJ01000001">
    <property type="protein sequence ID" value="GBO94197.1"/>
    <property type="molecule type" value="Genomic_DNA"/>
</dbReference>
<dbReference type="GO" id="GO:0016787">
    <property type="term" value="F:hydrolase activity"/>
    <property type="evidence" value="ECO:0007669"/>
    <property type="project" value="UniProtKB-KW"/>
</dbReference>
<dbReference type="Proteomes" id="UP000266091">
    <property type="component" value="Unassembled WGS sequence"/>
</dbReference>
<name>A0A388SCZ7_9BURK</name>
<dbReference type="RefSeq" id="WP_116270438.1">
    <property type="nucleotide sequence ID" value="NZ_BGZJ01000001.1"/>
</dbReference>
<dbReference type="Pfam" id="PF01546">
    <property type="entry name" value="Peptidase_M20"/>
    <property type="match status" value="1"/>
</dbReference>
<evidence type="ECO:0000256" key="3">
    <source>
        <dbReference type="PIRSR" id="PIRSR005962-1"/>
    </source>
</evidence>
<dbReference type="InterPro" id="IPR017439">
    <property type="entry name" value="Amidohydrolase"/>
</dbReference>
<dbReference type="InterPro" id="IPR002933">
    <property type="entry name" value="Peptidase_M20"/>
</dbReference>
<keyword evidence="6" id="KW-1185">Reference proteome</keyword>
<dbReference type="SUPFAM" id="SSF53187">
    <property type="entry name" value="Zn-dependent exopeptidases"/>
    <property type="match status" value="1"/>
</dbReference>
<dbReference type="FunFam" id="3.30.70.360:FF:000014">
    <property type="entry name" value="N-acyl-L-amino acid amidohydrolase"/>
    <property type="match status" value="1"/>
</dbReference>
<dbReference type="PIRSF" id="PIRSF005962">
    <property type="entry name" value="Pept_M20D_amidohydro"/>
    <property type="match status" value="1"/>
</dbReference>
<dbReference type="PANTHER" id="PTHR11014">
    <property type="entry name" value="PEPTIDASE M20 FAMILY MEMBER"/>
    <property type="match status" value="1"/>
</dbReference>
<feature type="binding site" evidence="3">
    <location>
        <position position="139"/>
    </location>
    <ligand>
        <name>Mn(2+)</name>
        <dbReference type="ChEBI" id="CHEBI:29035"/>
        <label>2</label>
    </ligand>
</feature>